<comment type="domain">
    <text evidence="5">The PRC barrel domain binds ribosomal protein uS19.</text>
</comment>
<evidence type="ECO:0000259" key="6">
    <source>
        <dbReference type="Pfam" id="PF01782"/>
    </source>
</evidence>
<comment type="similarity">
    <text evidence="5">Belongs to the RimM family.</text>
</comment>
<dbReference type="PANTHER" id="PTHR33692">
    <property type="entry name" value="RIBOSOME MATURATION FACTOR RIMM"/>
    <property type="match status" value="1"/>
</dbReference>
<dbReference type="SUPFAM" id="SSF50447">
    <property type="entry name" value="Translation proteins"/>
    <property type="match status" value="1"/>
</dbReference>
<protein>
    <recommendedName>
        <fullName evidence="5">Ribosome maturation factor RimM</fullName>
    </recommendedName>
</protein>
<dbReference type="InterPro" id="IPR011033">
    <property type="entry name" value="PRC_barrel-like_sf"/>
</dbReference>
<evidence type="ECO:0000256" key="4">
    <source>
        <dbReference type="ARBA" id="ARBA00023186"/>
    </source>
</evidence>
<evidence type="ECO:0000313" key="8">
    <source>
        <dbReference type="EMBL" id="CAH1197877.1"/>
    </source>
</evidence>
<feature type="domain" description="RimM N-terminal" evidence="6">
    <location>
        <begin position="9"/>
        <end position="93"/>
    </location>
</feature>
<dbReference type="Proteomes" id="UP000838686">
    <property type="component" value="Unassembled WGS sequence"/>
</dbReference>
<keyword evidence="9" id="KW-1185">Reference proteome</keyword>
<dbReference type="InterPro" id="IPR036976">
    <property type="entry name" value="RimM_N_sf"/>
</dbReference>
<proteinExistence type="inferred from homology"/>
<dbReference type="EMBL" id="CAKMMF010000004">
    <property type="protein sequence ID" value="CAH1197877.1"/>
    <property type="molecule type" value="Genomic_DNA"/>
</dbReference>
<organism evidence="8 9">
    <name type="scientific">Paenibacillus plantiphilus</name>
    <dbReference type="NCBI Taxonomy" id="2905650"/>
    <lineage>
        <taxon>Bacteria</taxon>
        <taxon>Bacillati</taxon>
        <taxon>Bacillota</taxon>
        <taxon>Bacilli</taxon>
        <taxon>Bacillales</taxon>
        <taxon>Paenibacillaceae</taxon>
        <taxon>Paenibacillus</taxon>
    </lineage>
</organism>
<evidence type="ECO:0000256" key="3">
    <source>
        <dbReference type="ARBA" id="ARBA00022552"/>
    </source>
</evidence>
<name>A0ABM9BZG6_9BACL</name>
<evidence type="ECO:0000259" key="7">
    <source>
        <dbReference type="Pfam" id="PF24986"/>
    </source>
</evidence>
<comment type="caution">
    <text evidence="8">The sequence shown here is derived from an EMBL/GenBank/DDBJ whole genome shotgun (WGS) entry which is preliminary data.</text>
</comment>
<evidence type="ECO:0000256" key="5">
    <source>
        <dbReference type="HAMAP-Rule" id="MF_00014"/>
    </source>
</evidence>
<dbReference type="Gene3D" id="2.40.30.60">
    <property type="entry name" value="RimM"/>
    <property type="match status" value="1"/>
</dbReference>
<dbReference type="PANTHER" id="PTHR33692:SF1">
    <property type="entry name" value="RIBOSOME MATURATION FACTOR RIMM"/>
    <property type="match status" value="1"/>
</dbReference>
<comment type="subunit">
    <text evidence="5">Binds ribosomal protein uS19.</text>
</comment>
<sequence>MMDTEWLLVGKIVNTHGIRGEIKVVSQTDFPEERFAQGNELVMENPETGQRITVVIQGARLHKNMYIVKIKDLDDINVAEKYKGWSLKVSKDDLGELDEGEYYHYEIIGCKVVTEEGEELGAVTEILVPGANDVWVVQPAKGKQLLIPVIDEVVLDVDVESKKIIVRLMEGLI</sequence>
<dbReference type="InterPro" id="IPR056792">
    <property type="entry name" value="PRC_RimM"/>
</dbReference>
<keyword evidence="3 5" id="KW-0698">rRNA processing</keyword>
<dbReference type="HAMAP" id="MF_00014">
    <property type="entry name" value="Ribosome_mat_RimM"/>
    <property type="match status" value="1"/>
</dbReference>
<evidence type="ECO:0000313" key="9">
    <source>
        <dbReference type="Proteomes" id="UP000838686"/>
    </source>
</evidence>
<dbReference type="Pfam" id="PF01782">
    <property type="entry name" value="RimM"/>
    <property type="match status" value="1"/>
</dbReference>
<dbReference type="Gene3D" id="2.30.30.240">
    <property type="entry name" value="PRC-barrel domain"/>
    <property type="match status" value="1"/>
</dbReference>
<dbReference type="Pfam" id="PF24986">
    <property type="entry name" value="PRC_RimM"/>
    <property type="match status" value="1"/>
</dbReference>
<evidence type="ECO:0000256" key="1">
    <source>
        <dbReference type="ARBA" id="ARBA00022490"/>
    </source>
</evidence>
<accession>A0ABM9BZG6</accession>
<dbReference type="SUPFAM" id="SSF50346">
    <property type="entry name" value="PRC-barrel domain"/>
    <property type="match status" value="1"/>
</dbReference>
<keyword evidence="1 5" id="KW-0963">Cytoplasm</keyword>
<gene>
    <name evidence="5 8" type="primary">rimM</name>
    <name evidence="8" type="ORF">PAECIP111893_01037</name>
</gene>
<dbReference type="NCBIfam" id="TIGR02273">
    <property type="entry name" value="16S_RimM"/>
    <property type="match status" value="1"/>
</dbReference>
<comment type="subcellular location">
    <subcellularLocation>
        <location evidence="5">Cytoplasm</location>
    </subcellularLocation>
</comment>
<evidence type="ECO:0000256" key="2">
    <source>
        <dbReference type="ARBA" id="ARBA00022517"/>
    </source>
</evidence>
<dbReference type="InterPro" id="IPR011961">
    <property type="entry name" value="RimM"/>
</dbReference>
<keyword evidence="2 5" id="KW-0690">Ribosome biogenesis</keyword>
<keyword evidence="4 5" id="KW-0143">Chaperone</keyword>
<dbReference type="InterPro" id="IPR002676">
    <property type="entry name" value="RimM_N"/>
</dbReference>
<comment type="function">
    <text evidence="5">An accessory protein needed during the final step in the assembly of 30S ribosomal subunit, possibly for assembly of the head region. Essential for efficient processing of 16S rRNA. May be needed both before and after RbfA during the maturation of 16S rRNA. It has affinity for free ribosomal 30S subunits but not for 70S ribosomes.</text>
</comment>
<dbReference type="InterPro" id="IPR009000">
    <property type="entry name" value="Transl_B-barrel_sf"/>
</dbReference>
<feature type="domain" description="Ribosome maturation factor RimM PRC barrel" evidence="7">
    <location>
        <begin position="106"/>
        <end position="172"/>
    </location>
</feature>
<reference evidence="8" key="1">
    <citation type="submission" date="2022-01" db="EMBL/GenBank/DDBJ databases">
        <authorList>
            <person name="Criscuolo A."/>
        </authorList>
    </citation>
    <scope>NUCLEOTIDE SEQUENCE</scope>
    <source>
        <strain evidence="8">CIP111893</strain>
    </source>
</reference>